<name>A0A845M4A8_9RHOB</name>
<dbReference type="EMBL" id="WTUX01000017">
    <property type="protein sequence ID" value="MZR14052.1"/>
    <property type="molecule type" value="Genomic_DNA"/>
</dbReference>
<reference evidence="1 2" key="1">
    <citation type="submission" date="2019-12" db="EMBL/GenBank/DDBJ databases">
        <title>Maritimibacter sp. nov. sp. isolated from sea sand.</title>
        <authorList>
            <person name="Kim J."/>
            <person name="Jeong S.E."/>
            <person name="Jung H.S."/>
            <person name="Jeon C.O."/>
        </authorList>
    </citation>
    <scope>NUCLEOTIDE SEQUENCE [LARGE SCALE GENOMIC DNA]</scope>
    <source>
        <strain evidence="1 2">DP07</strain>
    </source>
</reference>
<accession>A0A845M4A8</accession>
<keyword evidence="2" id="KW-1185">Reference proteome</keyword>
<dbReference type="Proteomes" id="UP000467322">
    <property type="component" value="Unassembled WGS sequence"/>
</dbReference>
<comment type="caution">
    <text evidence="1">The sequence shown here is derived from an EMBL/GenBank/DDBJ whole genome shotgun (WGS) entry which is preliminary data.</text>
</comment>
<dbReference type="RefSeq" id="WP_161352176.1">
    <property type="nucleotide sequence ID" value="NZ_WTUX01000017.1"/>
</dbReference>
<organism evidence="1 2">
    <name type="scientific">Maritimibacter harenae</name>
    <dbReference type="NCBI Taxonomy" id="2606218"/>
    <lineage>
        <taxon>Bacteria</taxon>
        <taxon>Pseudomonadati</taxon>
        <taxon>Pseudomonadota</taxon>
        <taxon>Alphaproteobacteria</taxon>
        <taxon>Rhodobacterales</taxon>
        <taxon>Roseobacteraceae</taxon>
        <taxon>Maritimibacter</taxon>
    </lineage>
</organism>
<gene>
    <name evidence="1" type="ORF">GQE99_13600</name>
</gene>
<evidence type="ECO:0000313" key="2">
    <source>
        <dbReference type="Proteomes" id="UP000467322"/>
    </source>
</evidence>
<dbReference type="AlphaFoldDB" id="A0A845M4A8"/>
<sequence>MMDEPTDDMAIHRIAIDHFERALRALNALIGAVEAGEVDTARAAKDSASDLRKAMQVLFEERRRVDALCLKEGGDDETQDFDLDDARQALECRLDRLAAESDPD</sequence>
<proteinExistence type="predicted"/>
<protein>
    <submittedName>
        <fullName evidence="1">Uncharacterized protein</fullName>
    </submittedName>
</protein>
<evidence type="ECO:0000313" key="1">
    <source>
        <dbReference type="EMBL" id="MZR14052.1"/>
    </source>
</evidence>